<sequence>MKKVFSSLEGPLRPRRVGRPSGQRPVNSLGDLTIIYDKPRQSVVRDIFGKHLDISGNDLNICDKTVSLVSYNKNGKTVICSESTTLCICTNDKFVVLKHKNELMDNFIIHKHQISVIKSNLFFDKFLIVLTDGRYISLSLQQTERSFYKSLVLRKFTKEDIVKDLEEAIKDIDDKGMDKYRTRAIEIEEKNKELHGLSEDISMLGIRPGELASDTFDLESSSSSSDGFKPPPASASKMYRSSTRTRSSEIQDFVQLNRPVRTRSSVEKSPIILEKPASFDPPLNYSFNGKPFTLAYNDFKTLYNNDWVNDIIIDFFINYEIEKSIDRGNMRRDEVYAFNSFFFNKLMSKTTEEVNYYDNVKRWLSKVDLFSYSSVIIPINEASHWYGCIIVGLPEFLKAQKERSSRVDENLGGGSSNIPQNIPHEILHDEHETSYSEEPNADTVDLSVGGVEDSDSETDNEKLPDEDVTLKYPTKINVFVFDSLNIKHLSLNKPIKSFLIEYCKEKHDLDIFSKDIVFRSTKVPKQNNFNDCGIHVIYNIRKFLNDRSTCLRIWDRNKSNYKHFFLATERIKVRKELIDILLDLHAKQPKIHAENDLSDEEIELVDFKKITPAITISRDNGRGRTPKKKLEITIDTSRLRSSESVDTNNSDVSKTPSLQTANLENPSLEHPSLEHPGLEPPQIPGVQKSIVNDLIDGIDTVDNDKRIRPHGDTTVTEEDIEFEETEKKIKLLKGQSWPELKNKNLQVLELRSKMSKTSCVILNDLFDSDTTFTDQEIEKIISFNNKIKDLSIYNASQLPQVARAVMQFKKTYKTEVRPRDMEFKIIHPPPNHIIHTIDDEPNEVTPISSNRDSKRRKLI</sequence>
<evidence type="ECO:0000313" key="1">
    <source>
        <dbReference type="EMBL" id="CAH6720726.1"/>
    </source>
</evidence>
<proteinExistence type="predicted"/>
<keyword evidence="2" id="KW-1185">Reference proteome</keyword>
<gene>
    <name evidence="1" type="ORF">CLIB1444_04S06524</name>
</gene>
<reference evidence="1" key="1">
    <citation type="submission" date="2022-06" db="EMBL/GenBank/DDBJ databases">
        <authorList>
            <person name="Legras J.-L."/>
            <person name="Devillers H."/>
            <person name="Grondin C."/>
        </authorList>
    </citation>
    <scope>NUCLEOTIDE SEQUENCE</scope>
    <source>
        <strain evidence="1">CLIB 1444</strain>
    </source>
</reference>
<name>A0ACA9Y754_9ASCO</name>
<dbReference type="EMBL" id="CALSDN010000004">
    <property type="protein sequence ID" value="CAH6720726.1"/>
    <property type="molecule type" value="Genomic_DNA"/>
</dbReference>
<organism evidence="1 2">
    <name type="scientific">[Candida] jaroonii</name>
    <dbReference type="NCBI Taxonomy" id="467808"/>
    <lineage>
        <taxon>Eukaryota</taxon>
        <taxon>Fungi</taxon>
        <taxon>Dikarya</taxon>
        <taxon>Ascomycota</taxon>
        <taxon>Saccharomycotina</taxon>
        <taxon>Pichiomycetes</taxon>
        <taxon>Debaryomycetaceae</taxon>
        <taxon>Yamadazyma</taxon>
    </lineage>
</organism>
<protein>
    <submittedName>
        <fullName evidence="1">Uncharacterized protein</fullName>
    </submittedName>
</protein>
<accession>A0ACA9Y754</accession>
<comment type="caution">
    <text evidence="1">The sequence shown here is derived from an EMBL/GenBank/DDBJ whole genome shotgun (WGS) entry which is preliminary data.</text>
</comment>
<dbReference type="Proteomes" id="UP001152531">
    <property type="component" value="Unassembled WGS sequence"/>
</dbReference>
<evidence type="ECO:0000313" key="2">
    <source>
        <dbReference type="Proteomes" id="UP001152531"/>
    </source>
</evidence>